<keyword evidence="4 8" id="KW-0408">Iron</keyword>
<dbReference type="OrthoDB" id="288590at2759"/>
<reference evidence="10" key="1">
    <citation type="journal article" date="2013" name="Nat. Biotechnol.">
        <title>Draft genome sequence of chickpea (Cicer arietinum) provides a resource for trait improvement.</title>
        <authorList>
            <person name="Varshney R.K."/>
            <person name="Song C."/>
            <person name="Saxena R.K."/>
            <person name="Azam S."/>
            <person name="Yu S."/>
            <person name="Sharpe A.G."/>
            <person name="Cannon S."/>
            <person name="Baek J."/>
            <person name="Rosen B.D."/>
            <person name="Tar'an B."/>
            <person name="Millan T."/>
            <person name="Zhang X."/>
            <person name="Ramsay L.D."/>
            <person name="Iwata A."/>
            <person name="Wang Y."/>
            <person name="Nelson W."/>
            <person name="Farmer A.D."/>
            <person name="Gaur P.M."/>
            <person name="Soderlund C."/>
            <person name="Penmetsa R.V."/>
            <person name="Xu C."/>
            <person name="Bharti A.K."/>
            <person name="He W."/>
            <person name="Winter P."/>
            <person name="Zhao S."/>
            <person name="Hane J.K."/>
            <person name="Carrasquilla-Garcia N."/>
            <person name="Condie J.A."/>
            <person name="Upadhyaya H.D."/>
            <person name="Luo M.C."/>
            <person name="Thudi M."/>
            <person name="Gowda C.L."/>
            <person name="Singh N.P."/>
            <person name="Lichtenzveig J."/>
            <person name="Gali K.K."/>
            <person name="Rubio J."/>
            <person name="Nadarajan N."/>
            <person name="Dolezel J."/>
            <person name="Bansal K.C."/>
            <person name="Xu X."/>
            <person name="Edwards D."/>
            <person name="Zhang G."/>
            <person name="Kahl G."/>
            <person name="Gil J."/>
            <person name="Singh K.B."/>
            <person name="Datta S.K."/>
            <person name="Jackson S.A."/>
            <person name="Wang J."/>
            <person name="Cook D.R."/>
        </authorList>
    </citation>
    <scope>NUCLEOTIDE SEQUENCE [LARGE SCALE GENOMIC DNA]</scope>
    <source>
        <strain evidence="10">cv. CDC Frontier</strain>
    </source>
</reference>
<evidence type="ECO:0000313" key="10">
    <source>
        <dbReference type="Proteomes" id="UP000087171"/>
    </source>
</evidence>
<dbReference type="InterPro" id="IPR050231">
    <property type="entry name" value="Iron_ascorbate_oxido_reductase"/>
</dbReference>
<evidence type="ECO:0000313" key="11">
    <source>
        <dbReference type="RefSeq" id="XP_004511334.1"/>
    </source>
</evidence>
<keyword evidence="10" id="KW-1185">Reference proteome</keyword>
<dbReference type="STRING" id="3827.A0A1S2YX38"/>
<keyword evidence="1 8" id="KW-0479">Metal-binding</keyword>
<dbReference type="KEGG" id="cam:101502300"/>
<comment type="similarity">
    <text evidence="6">Belongs to the iron/ascorbate-dependent oxidoreductase family. GA2OX subfamily.</text>
</comment>
<dbReference type="Gene3D" id="2.60.120.330">
    <property type="entry name" value="B-lactam Antibiotic, Isopenicillin N Synthase, Chain"/>
    <property type="match status" value="1"/>
</dbReference>
<dbReference type="InterPro" id="IPR005123">
    <property type="entry name" value="Oxoglu/Fe-dep_dioxygenase_dom"/>
</dbReference>
<dbReference type="PaxDb" id="3827-XP_004511334.1"/>
<dbReference type="SUPFAM" id="SSF51197">
    <property type="entry name" value="Clavaminate synthase-like"/>
    <property type="match status" value="1"/>
</dbReference>
<dbReference type="InterPro" id="IPR026992">
    <property type="entry name" value="DIOX_N"/>
</dbReference>
<accession>A0A1S2YX38</accession>
<dbReference type="Proteomes" id="UP000087171">
    <property type="component" value="Chromosome Ca8"/>
</dbReference>
<evidence type="ECO:0000256" key="7">
    <source>
        <dbReference type="ARBA" id="ARBA00066708"/>
    </source>
</evidence>
<dbReference type="PANTHER" id="PTHR47990">
    <property type="entry name" value="2-OXOGLUTARATE (2OG) AND FE(II)-DEPENDENT OXYGENASE SUPERFAMILY PROTEIN-RELATED"/>
    <property type="match status" value="1"/>
</dbReference>
<dbReference type="FunFam" id="2.60.120.330:FF:000021">
    <property type="entry name" value="Gibberellin 2-beta-dioxygenase 8"/>
    <property type="match status" value="1"/>
</dbReference>
<evidence type="ECO:0000256" key="4">
    <source>
        <dbReference type="ARBA" id="ARBA00023004"/>
    </source>
</evidence>
<evidence type="ECO:0000256" key="5">
    <source>
        <dbReference type="ARBA" id="ARBA00052204"/>
    </source>
</evidence>
<dbReference type="Pfam" id="PF14226">
    <property type="entry name" value="DIOX_N"/>
    <property type="match status" value="1"/>
</dbReference>
<dbReference type="InterPro" id="IPR027443">
    <property type="entry name" value="IPNS-like_sf"/>
</dbReference>
<comment type="catalytic activity">
    <reaction evidence="5">
        <text>gibberellin A1 + 2-oxoglutarate + O2 = gibberellin A8 + succinate + CO2</text>
        <dbReference type="Rhea" id="RHEA:15005"/>
        <dbReference type="ChEBI" id="CHEBI:15379"/>
        <dbReference type="ChEBI" id="CHEBI:16526"/>
        <dbReference type="ChEBI" id="CHEBI:16810"/>
        <dbReference type="ChEBI" id="CHEBI:30031"/>
        <dbReference type="ChEBI" id="CHEBI:58524"/>
        <dbReference type="ChEBI" id="CHEBI:58594"/>
        <dbReference type="EC" id="1.14.11.13"/>
    </reaction>
</comment>
<protein>
    <recommendedName>
        <fullName evidence="7">gibberellin 2beta-dioxygenase</fullName>
        <ecNumber evidence="7">1.14.11.13</ecNumber>
    </recommendedName>
</protein>
<sequence length="336" mass="38543">MYSISDPPFEETYKTLLNKAQNIDNINDELTVDDECELPVIDLSRLKKSDDEVAIEECKFEISKASKEWGFFQVVKHGISNDILRRLMCEQKKLFKQPFDKKTKEDKLLNFSEGSYRWGTPTAITVTQLSWSEAFHIPLTDIIGSTRSTTHLSSIIEQFATTVSNLAQILADILAEKLGQQSTFFKKNCLPNTCYLRLNRYPPCPIDFRIHGLMPHTDSDFLTILYQDQVGGLQLVKDGKWVAVKPNPDVLIINIGDLFQAWSNGVYKSVEHRVVTNPRVERFSVAYFLCPSYDTMIESCADPSVYKKFSFQEYRQQVRDDVHKLGSKIGLSRFLI</sequence>
<evidence type="ECO:0000259" key="9">
    <source>
        <dbReference type="PROSITE" id="PS51471"/>
    </source>
</evidence>
<evidence type="ECO:0000256" key="2">
    <source>
        <dbReference type="ARBA" id="ARBA00022964"/>
    </source>
</evidence>
<evidence type="ECO:0000256" key="6">
    <source>
        <dbReference type="ARBA" id="ARBA00061282"/>
    </source>
</evidence>
<keyword evidence="3 8" id="KW-0560">Oxidoreductase</keyword>
<dbReference type="GO" id="GO:0009685">
    <property type="term" value="P:gibberellin metabolic process"/>
    <property type="evidence" value="ECO:0007669"/>
    <property type="project" value="UniProtKB-ARBA"/>
</dbReference>
<dbReference type="InterPro" id="IPR044861">
    <property type="entry name" value="IPNS-like_FE2OG_OXY"/>
</dbReference>
<evidence type="ECO:0000256" key="8">
    <source>
        <dbReference type="RuleBase" id="RU003682"/>
    </source>
</evidence>
<reference evidence="11" key="2">
    <citation type="submission" date="2025-08" db="UniProtKB">
        <authorList>
            <consortium name="RefSeq"/>
        </authorList>
    </citation>
    <scope>IDENTIFICATION</scope>
    <source>
        <tissue evidence="11">Etiolated seedlings</tissue>
    </source>
</reference>
<dbReference type="GeneID" id="101502300"/>
<dbReference type="GO" id="GO:0045543">
    <property type="term" value="F:gibberellin 2-beta-dioxygenase activity"/>
    <property type="evidence" value="ECO:0007669"/>
    <property type="project" value="UniProtKB-EC"/>
</dbReference>
<organism evidence="10 11">
    <name type="scientific">Cicer arietinum</name>
    <name type="common">Chickpea</name>
    <name type="synonym">Garbanzo</name>
    <dbReference type="NCBI Taxonomy" id="3827"/>
    <lineage>
        <taxon>Eukaryota</taxon>
        <taxon>Viridiplantae</taxon>
        <taxon>Streptophyta</taxon>
        <taxon>Embryophyta</taxon>
        <taxon>Tracheophyta</taxon>
        <taxon>Spermatophyta</taxon>
        <taxon>Magnoliopsida</taxon>
        <taxon>eudicotyledons</taxon>
        <taxon>Gunneridae</taxon>
        <taxon>Pentapetalae</taxon>
        <taxon>rosids</taxon>
        <taxon>fabids</taxon>
        <taxon>Fabales</taxon>
        <taxon>Fabaceae</taxon>
        <taxon>Papilionoideae</taxon>
        <taxon>50 kb inversion clade</taxon>
        <taxon>NPAAA clade</taxon>
        <taxon>Hologalegina</taxon>
        <taxon>IRL clade</taxon>
        <taxon>Cicereae</taxon>
        <taxon>Cicer</taxon>
    </lineage>
</organism>
<dbReference type="PROSITE" id="PS51471">
    <property type="entry name" value="FE2OG_OXY"/>
    <property type="match status" value="1"/>
</dbReference>
<proteinExistence type="inferred from homology"/>
<dbReference type="RefSeq" id="XP_004511334.1">
    <property type="nucleotide sequence ID" value="XM_004511277.3"/>
</dbReference>
<feature type="domain" description="Fe2OG dioxygenase" evidence="9">
    <location>
        <begin position="190"/>
        <end position="291"/>
    </location>
</feature>
<keyword evidence="2" id="KW-0223">Dioxygenase</keyword>
<dbReference type="EC" id="1.14.11.13" evidence="7"/>
<dbReference type="GO" id="GO:0046872">
    <property type="term" value="F:metal ion binding"/>
    <property type="evidence" value="ECO:0007669"/>
    <property type="project" value="UniProtKB-KW"/>
</dbReference>
<evidence type="ECO:0000256" key="3">
    <source>
        <dbReference type="ARBA" id="ARBA00023002"/>
    </source>
</evidence>
<dbReference type="AlphaFoldDB" id="A0A1S2YX38"/>
<name>A0A1S2YX38_CICAR</name>
<gene>
    <name evidence="11" type="primary">LOC101502300</name>
</gene>
<evidence type="ECO:0000256" key="1">
    <source>
        <dbReference type="ARBA" id="ARBA00022723"/>
    </source>
</evidence>
<dbReference type="eggNOG" id="KOG0143">
    <property type="taxonomic scope" value="Eukaryota"/>
</dbReference>
<dbReference type="Pfam" id="PF03171">
    <property type="entry name" value="2OG-FeII_Oxy"/>
    <property type="match status" value="1"/>
</dbReference>